<evidence type="ECO:0000313" key="2">
    <source>
        <dbReference type="EMBL" id="CAG9318735.1"/>
    </source>
</evidence>
<dbReference type="AlphaFoldDB" id="A0AAU9IZ31"/>
<proteinExistence type="predicted"/>
<comment type="caution">
    <text evidence="2">The sequence shown here is derived from an EMBL/GenBank/DDBJ whole genome shotgun (WGS) entry which is preliminary data.</text>
</comment>
<keyword evidence="3" id="KW-1185">Reference proteome</keyword>
<name>A0AAU9IZ31_9CILI</name>
<feature type="compositionally biased region" description="Basic and acidic residues" evidence="1">
    <location>
        <begin position="58"/>
        <end position="67"/>
    </location>
</feature>
<organism evidence="2 3">
    <name type="scientific">Blepharisma stoltei</name>
    <dbReference type="NCBI Taxonomy" id="1481888"/>
    <lineage>
        <taxon>Eukaryota</taxon>
        <taxon>Sar</taxon>
        <taxon>Alveolata</taxon>
        <taxon>Ciliophora</taxon>
        <taxon>Postciliodesmatophora</taxon>
        <taxon>Heterotrichea</taxon>
        <taxon>Heterotrichida</taxon>
        <taxon>Blepharismidae</taxon>
        <taxon>Blepharisma</taxon>
    </lineage>
</organism>
<sequence>MSKKIQPSKSAMLAINKYFKPVQTNFQASWNPKDKQHNSKSDSNLNRQCIRATGPNAGEKKPKPKSEKLTLDKLLRIAAENSEKKHEAPEVKRTPRPETTSSGFQTTLFLSNLFPKPLETHEITSSPRNRFVRTTYSSVKTHIPSPTLPPTTMSQRKIDENTLKILSEEDHEWIKQRLIKKRKRLIKDLNSKAEANIEKLNRIGIFSQDVNTLRENSLVNVKLRLELKHAARKLFRDAINNKHRGLLRTASISTINSARNEMNDKETDRKSKFLKYLEKNLVNSTINTEQITKRIKAGEEEKKPEQVDIESFQKNLNWLATEGLKDYQIPITLKIQ</sequence>
<evidence type="ECO:0000256" key="1">
    <source>
        <dbReference type="SAM" id="MobiDB-lite"/>
    </source>
</evidence>
<dbReference type="Proteomes" id="UP001162131">
    <property type="component" value="Unassembled WGS sequence"/>
</dbReference>
<reference evidence="2" key="1">
    <citation type="submission" date="2021-09" db="EMBL/GenBank/DDBJ databases">
        <authorList>
            <consortium name="AG Swart"/>
            <person name="Singh M."/>
            <person name="Singh A."/>
            <person name="Seah K."/>
            <person name="Emmerich C."/>
        </authorList>
    </citation>
    <scope>NUCLEOTIDE SEQUENCE</scope>
    <source>
        <strain evidence="2">ATCC30299</strain>
    </source>
</reference>
<feature type="region of interest" description="Disordered" evidence="1">
    <location>
        <begin position="79"/>
        <end position="102"/>
    </location>
</feature>
<protein>
    <submittedName>
        <fullName evidence="2">Uncharacterized protein</fullName>
    </submittedName>
</protein>
<dbReference type="EMBL" id="CAJZBQ010000021">
    <property type="protein sequence ID" value="CAG9318735.1"/>
    <property type="molecule type" value="Genomic_DNA"/>
</dbReference>
<gene>
    <name evidence="2" type="ORF">BSTOLATCC_MIC22102</name>
</gene>
<evidence type="ECO:0000313" key="3">
    <source>
        <dbReference type="Proteomes" id="UP001162131"/>
    </source>
</evidence>
<feature type="compositionally biased region" description="Basic and acidic residues" evidence="1">
    <location>
        <begin position="79"/>
        <end position="96"/>
    </location>
</feature>
<feature type="region of interest" description="Disordered" evidence="1">
    <location>
        <begin position="26"/>
        <end position="67"/>
    </location>
</feature>
<accession>A0AAU9IZ31</accession>